<keyword evidence="1" id="KW-0269">Exonuclease</keyword>
<dbReference type="InterPro" id="IPR026360">
    <property type="entry name" value="Xnuc_lig_assoc"/>
</dbReference>
<evidence type="ECO:0000313" key="2">
    <source>
        <dbReference type="Proteomes" id="UP000486602"/>
    </source>
</evidence>
<sequence>MALITFSSKGIYCKQAGIYIDPWKPVKRALITHAHADHSRPGMKSYLAHTDSLPVMRHRLGEVDIEGIAYKKTIDLNGVKVSFHPAGHAPGSAQIRLEYKGEIWVISGDYKLGKDGLSAPFEPVKCNHFVTESTFGLPIYKWKPQDEIMADINGWWAENNSMGFASVMLGYSFGKAQRILANLDPSIGEIFVHGAIHNTNLALEMAGYSFPENTYVNSEVDKSRYKGAMIIAPPSALGSPWIRQFKPYKVATASGWMALRGARRRRNVDKGFILSDHADFEELNTAVAETGAENIFVTHGYSTVYSKWLRTKGLNAKVVETEYEGELSEIGESVNKEKEGE</sequence>
<comment type="caution">
    <text evidence="1">The sequence shown here is derived from an EMBL/GenBank/DDBJ whole genome shotgun (WGS) entry which is preliminary data.</text>
</comment>
<keyword evidence="1" id="KW-0436">Ligase</keyword>
<accession>A0A7K3WW29</accession>
<dbReference type="GO" id="GO:0004527">
    <property type="term" value="F:exonuclease activity"/>
    <property type="evidence" value="ECO:0007669"/>
    <property type="project" value="UniProtKB-KW"/>
</dbReference>
<dbReference type="Gene3D" id="3.60.15.10">
    <property type="entry name" value="Ribonuclease Z/Hydroxyacylglutathione hydrolase-like"/>
    <property type="match status" value="1"/>
</dbReference>
<keyword evidence="1" id="KW-0540">Nuclease</keyword>
<organism evidence="1 2">
    <name type="scientific">Cryomorpha ignava</name>
    <dbReference type="NCBI Taxonomy" id="101383"/>
    <lineage>
        <taxon>Bacteria</taxon>
        <taxon>Pseudomonadati</taxon>
        <taxon>Bacteroidota</taxon>
        <taxon>Flavobacteriia</taxon>
        <taxon>Flavobacteriales</taxon>
        <taxon>Cryomorphaceae</taxon>
        <taxon>Cryomorpha</taxon>
    </lineage>
</organism>
<keyword evidence="2" id="KW-1185">Reference proteome</keyword>
<dbReference type="GO" id="GO:0016874">
    <property type="term" value="F:ligase activity"/>
    <property type="evidence" value="ECO:0007669"/>
    <property type="project" value="UniProtKB-KW"/>
</dbReference>
<dbReference type="EMBL" id="JAAGVY010000033">
    <property type="protein sequence ID" value="NEN24805.1"/>
    <property type="molecule type" value="Genomic_DNA"/>
</dbReference>
<protein>
    <submittedName>
        <fullName evidence="1">Ligase-associated DNA damage response exonuclease</fullName>
        <ecNumber evidence="1">3.1.-.-</ecNumber>
    </submittedName>
</protein>
<dbReference type="AlphaFoldDB" id="A0A7K3WW29"/>
<dbReference type="EC" id="3.1.-.-" evidence="1"/>
<dbReference type="Proteomes" id="UP000486602">
    <property type="component" value="Unassembled WGS sequence"/>
</dbReference>
<dbReference type="PANTHER" id="PTHR11203">
    <property type="entry name" value="CLEAVAGE AND POLYADENYLATION SPECIFICITY FACTOR FAMILY MEMBER"/>
    <property type="match status" value="1"/>
</dbReference>
<evidence type="ECO:0000313" key="1">
    <source>
        <dbReference type="EMBL" id="NEN24805.1"/>
    </source>
</evidence>
<dbReference type="GO" id="GO:0004521">
    <property type="term" value="F:RNA endonuclease activity"/>
    <property type="evidence" value="ECO:0007669"/>
    <property type="project" value="TreeGrafter"/>
</dbReference>
<keyword evidence="1" id="KW-0378">Hydrolase</keyword>
<name>A0A7K3WW29_9FLAO</name>
<dbReference type="SUPFAM" id="SSF56281">
    <property type="entry name" value="Metallo-hydrolase/oxidoreductase"/>
    <property type="match status" value="1"/>
</dbReference>
<dbReference type="NCBIfam" id="TIGR04122">
    <property type="entry name" value="Xnuc_lig_assoc"/>
    <property type="match status" value="1"/>
</dbReference>
<reference evidence="1 2" key="1">
    <citation type="submission" date="2020-02" db="EMBL/GenBank/DDBJ databases">
        <title>Out from the shadows clarifying the taxonomy of the family Cryomorphaceae and related taxa by utilizing the GTDB taxonomic framework.</title>
        <authorList>
            <person name="Bowman J.P."/>
        </authorList>
    </citation>
    <scope>NUCLEOTIDE SEQUENCE [LARGE SCALE GENOMIC DNA]</scope>
    <source>
        <strain evidence="1 2">QSSC 1-22</strain>
    </source>
</reference>
<dbReference type="PANTHER" id="PTHR11203:SF49">
    <property type="entry name" value="BLL1145 PROTEIN"/>
    <property type="match status" value="1"/>
</dbReference>
<dbReference type="InterPro" id="IPR050698">
    <property type="entry name" value="MBL"/>
</dbReference>
<dbReference type="InterPro" id="IPR036866">
    <property type="entry name" value="RibonucZ/Hydroxyglut_hydro"/>
</dbReference>
<gene>
    <name evidence="1" type="ORF">G3O08_14980</name>
</gene>
<proteinExistence type="predicted"/>